<protein>
    <submittedName>
        <fullName evidence="1">Uncharacterized protein</fullName>
    </submittedName>
</protein>
<dbReference type="Proteomes" id="UP000070089">
    <property type="component" value="Unassembled WGS sequence"/>
</dbReference>
<dbReference type="AlphaFoldDB" id="A0A132NWP5"/>
<proteinExistence type="predicted"/>
<reference evidence="1 2" key="1">
    <citation type="journal article" date="2015" name="Mol. Biochem. Parasitol.">
        <title>Identification of polymorphic genes for use in assemblage B genotyping assays through comparative genomics of multiple assemblage B Giardia duodenalis isolates.</title>
        <authorList>
            <person name="Wielinga C."/>
            <person name="Thompson R.C."/>
            <person name="Monis P."/>
            <person name="Ryan U."/>
        </authorList>
    </citation>
    <scope>NUCLEOTIDE SEQUENCE [LARGE SCALE GENOMIC DNA]</scope>
    <source>
        <strain evidence="1 2">BAH15c1</strain>
    </source>
</reference>
<gene>
    <name evidence="1" type="ORF">QR46_1462</name>
</gene>
<sequence length="166" mass="18028">MRIGYTVVNVKGLMQKVTAFVNDGGELRRCPGTANVSLVDALTHRSSPVVVVQTDNGIVSQVALQDCTHATLAGATLYLFDKDVTLLALLFQSQVQATKFTEAITKHVRLVGAGGLNIEETLYGKKAGTEADHNQEAQILEILKDPSFPEYVDIVEKILCRMIVAK</sequence>
<dbReference type="EMBL" id="JXTI01000030">
    <property type="protein sequence ID" value="KWX14500.1"/>
    <property type="molecule type" value="Genomic_DNA"/>
</dbReference>
<accession>A0A132NWP5</accession>
<dbReference type="OrthoDB" id="10251623at2759"/>
<organism evidence="1 2">
    <name type="scientific">Giardia duodenalis assemblage B</name>
    <dbReference type="NCBI Taxonomy" id="1394984"/>
    <lineage>
        <taxon>Eukaryota</taxon>
        <taxon>Metamonada</taxon>
        <taxon>Diplomonadida</taxon>
        <taxon>Hexamitidae</taxon>
        <taxon>Giardiinae</taxon>
        <taxon>Giardia</taxon>
    </lineage>
</organism>
<dbReference type="VEuPathDB" id="GiardiaDB:QR46_1462"/>
<evidence type="ECO:0000313" key="1">
    <source>
        <dbReference type="EMBL" id="KWX14500.1"/>
    </source>
</evidence>
<evidence type="ECO:0000313" key="2">
    <source>
        <dbReference type="Proteomes" id="UP000070089"/>
    </source>
</evidence>
<name>A0A132NWP5_GIAIN</name>
<comment type="caution">
    <text evidence="1">The sequence shown here is derived from an EMBL/GenBank/DDBJ whole genome shotgun (WGS) entry which is preliminary data.</text>
</comment>